<evidence type="ECO:0000313" key="2">
    <source>
        <dbReference type="Proteomes" id="UP000298663"/>
    </source>
</evidence>
<protein>
    <submittedName>
        <fullName evidence="1">Uncharacterized protein</fullName>
    </submittedName>
</protein>
<gene>
    <name evidence="1" type="ORF">L596_014477</name>
</gene>
<dbReference type="Proteomes" id="UP000298663">
    <property type="component" value="Unassembled WGS sequence"/>
</dbReference>
<accession>A0A4U5NC20</accession>
<sequence>MHSKTSDKLFGPETINLSDFAIAAARTNSSLSSRFALTHSFPTAAVNVRAPQLARPGSRRTLQAFFVGSLVGWYVRRLVASLPATVGRTPVASPGPSACLSPRSARLVLADPL</sequence>
<reference evidence="1 2" key="1">
    <citation type="journal article" date="2015" name="Genome Biol.">
        <title>Comparative genomics of Steinernema reveals deeply conserved gene regulatory networks.</title>
        <authorList>
            <person name="Dillman A.R."/>
            <person name="Macchietto M."/>
            <person name="Porter C.F."/>
            <person name="Rogers A."/>
            <person name="Williams B."/>
            <person name="Antoshechkin I."/>
            <person name="Lee M.M."/>
            <person name="Goodwin Z."/>
            <person name="Lu X."/>
            <person name="Lewis E.E."/>
            <person name="Goodrich-Blair H."/>
            <person name="Stock S.P."/>
            <person name="Adams B.J."/>
            <person name="Sternberg P.W."/>
            <person name="Mortazavi A."/>
        </authorList>
    </citation>
    <scope>NUCLEOTIDE SEQUENCE [LARGE SCALE GENOMIC DNA]</scope>
    <source>
        <strain evidence="1 2">ALL</strain>
    </source>
</reference>
<proteinExistence type="predicted"/>
<evidence type="ECO:0000313" key="1">
    <source>
        <dbReference type="EMBL" id="TKR80397.1"/>
    </source>
</evidence>
<organism evidence="1 2">
    <name type="scientific">Steinernema carpocapsae</name>
    <name type="common">Entomopathogenic nematode</name>
    <dbReference type="NCBI Taxonomy" id="34508"/>
    <lineage>
        <taxon>Eukaryota</taxon>
        <taxon>Metazoa</taxon>
        <taxon>Ecdysozoa</taxon>
        <taxon>Nematoda</taxon>
        <taxon>Chromadorea</taxon>
        <taxon>Rhabditida</taxon>
        <taxon>Tylenchina</taxon>
        <taxon>Panagrolaimomorpha</taxon>
        <taxon>Strongyloidoidea</taxon>
        <taxon>Steinernematidae</taxon>
        <taxon>Steinernema</taxon>
    </lineage>
</organism>
<reference evidence="1 2" key="2">
    <citation type="journal article" date="2019" name="G3 (Bethesda)">
        <title>Hybrid Assembly of the Genome of the Entomopathogenic Nematode Steinernema carpocapsae Identifies the X-Chromosome.</title>
        <authorList>
            <person name="Serra L."/>
            <person name="Macchietto M."/>
            <person name="Macias-Munoz A."/>
            <person name="McGill C.J."/>
            <person name="Rodriguez I.M."/>
            <person name="Rodriguez B."/>
            <person name="Murad R."/>
            <person name="Mortazavi A."/>
        </authorList>
    </citation>
    <scope>NUCLEOTIDE SEQUENCE [LARGE SCALE GENOMIC DNA]</scope>
    <source>
        <strain evidence="1 2">ALL</strain>
    </source>
</reference>
<dbReference type="EMBL" id="AZBU02000004">
    <property type="protein sequence ID" value="TKR80397.1"/>
    <property type="molecule type" value="Genomic_DNA"/>
</dbReference>
<dbReference type="AlphaFoldDB" id="A0A4U5NC20"/>
<comment type="caution">
    <text evidence="1">The sequence shown here is derived from an EMBL/GenBank/DDBJ whole genome shotgun (WGS) entry which is preliminary data.</text>
</comment>
<name>A0A4U5NC20_STECR</name>
<keyword evidence="2" id="KW-1185">Reference proteome</keyword>